<evidence type="ECO:0000256" key="4">
    <source>
        <dbReference type="ARBA" id="ARBA00022475"/>
    </source>
</evidence>
<dbReference type="Gene3D" id="2.40.50.100">
    <property type="match status" value="1"/>
</dbReference>
<dbReference type="InterPro" id="IPR058626">
    <property type="entry name" value="MdtA-like_b-barrel"/>
</dbReference>
<name>A0A848HDW2_9BURK</name>
<dbReference type="InterPro" id="IPR006143">
    <property type="entry name" value="RND_pump_MFP"/>
</dbReference>
<dbReference type="NCBIfam" id="TIGR01730">
    <property type="entry name" value="RND_mfp"/>
    <property type="match status" value="1"/>
</dbReference>
<dbReference type="EMBL" id="JABBFX010000002">
    <property type="protein sequence ID" value="NML46723.1"/>
    <property type="molecule type" value="Genomic_DNA"/>
</dbReference>
<evidence type="ECO:0000259" key="8">
    <source>
        <dbReference type="Pfam" id="PF25917"/>
    </source>
</evidence>
<comment type="similarity">
    <text evidence="2">Belongs to the membrane fusion protein (MFP) (TC 8.A.1) family.</text>
</comment>
<evidence type="ECO:0000313" key="12">
    <source>
        <dbReference type="Proteomes" id="UP000541185"/>
    </source>
</evidence>
<dbReference type="PANTHER" id="PTHR30469:SF12">
    <property type="entry name" value="MULTIDRUG RESISTANCE PROTEIN MDTA"/>
    <property type="match status" value="1"/>
</dbReference>
<dbReference type="Gene3D" id="2.40.420.20">
    <property type="match status" value="1"/>
</dbReference>
<evidence type="ECO:0000313" key="11">
    <source>
        <dbReference type="EMBL" id="NML46723.1"/>
    </source>
</evidence>
<keyword evidence="6" id="KW-0472">Membrane</keyword>
<dbReference type="GO" id="GO:1990281">
    <property type="term" value="C:efflux pump complex"/>
    <property type="evidence" value="ECO:0007669"/>
    <property type="project" value="TreeGrafter"/>
</dbReference>
<keyword evidence="12" id="KW-1185">Reference proteome</keyword>
<evidence type="ECO:0000256" key="1">
    <source>
        <dbReference type="ARBA" id="ARBA00004236"/>
    </source>
</evidence>
<evidence type="ECO:0000259" key="10">
    <source>
        <dbReference type="Pfam" id="PF25967"/>
    </source>
</evidence>
<dbReference type="Proteomes" id="UP000541185">
    <property type="component" value="Unassembled WGS sequence"/>
</dbReference>
<gene>
    <name evidence="11" type="ORF">HHL11_23470</name>
</gene>
<dbReference type="InterPro" id="IPR058625">
    <property type="entry name" value="MdtA-like_BSH"/>
</dbReference>
<comment type="caution">
    <text evidence="11">The sequence shown here is derived from an EMBL/GenBank/DDBJ whole genome shotgun (WGS) entry which is preliminary data.</text>
</comment>
<organism evidence="11 12">
    <name type="scientific">Ramlibacter agri</name>
    <dbReference type="NCBI Taxonomy" id="2728837"/>
    <lineage>
        <taxon>Bacteria</taxon>
        <taxon>Pseudomonadati</taxon>
        <taxon>Pseudomonadota</taxon>
        <taxon>Betaproteobacteria</taxon>
        <taxon>Burkholderiales</taxon>
        <taxon>Comamonadaceae</taxon>
        <taxon>Ramlibacter</taxon>
    </lineage>
</organism>
<protein>
    <submittedName>
        <fullName evidence="11">Efflux RND transporter periplasmic adaptor subunit</fullName>
    </submittedName>
</protein>
<evidence type="ECO:0000259" key="9">
    <source>
        <dbReference type="Pfam" id="PF25944"/>
    </source>
</evidence>
<dbReference type="InterPro" id="IPR058624">
    <property type="entry name" value="MdtA-like_HH"/>
</dbReference>
<proteinExistence type="inferred from homology"/>
<dbReference type="Pfam" id="PF25917">
    <property type="entry name" value="BSH_RND"/>
    <property type="match status" value="1"/>
</dbReference>
<evidence type="ECO:0000256" key="2">
    <source>
        <dbReference type="ARBA" id="ARBA00009477"/>
    </source>
</evidence>
<dbReference type="Pfam" id="PF25967">
    <property type="entry name" value="RND-MFP_C"/>
    <property type="match status" value="1"/>
</dbReference>
<dbReference type="InterPro" id="IPR058627">
    <property type="entry name" value="MdtA-like_C"/>
</dbReference>
<feature type="domain" description="Multidrug resistance protein MdtA-like C-terminal permuted SH3" evidence="10">
    <location>
        <begin position="299"/>
        <end position="357"/>
    </location>
</feature>
<dbReference type="PANTHER" id="PTHR30469">
    <property type="entry name" value="MULTIDRUG RESISTANCE PROTEIN MDTA"/>
    <property type="match status" value="1"/>
</dbReference>
<accession>A0A848HDW2</accession>
<dbReference type="GO" id="GO:0015562">
    <property type="term" value="F:efflux transmembrane transporter activity"/>
    <property type="evidence" value="ECO:0007669"/>
    <property type="project" value="TreeGrafter"/>
</dbReference>
<keyword evidence="5" id="KW-0997">Cell inner membrane</keyword>
<feature type="domain" description="Multidrug resistance protein MdtA-like barrel-sandwich hybrid" evidence="8">
    <location>
        <begin position="66"/>
        <end position="209"/>
    </location>
</feature>
<evidence type="ECO:0000259" key="7">
    <source>
        <dbReference type="Pfam" id="PF25876"/>
    </source>
</evidence>
<sequence length="378" mass="39560">MRRRRLWLVLPVVALAVLGFQLHGLTPAASASLPVAPAAVPVQIGHAQRRTLPLWVDAIGTVTSLNTVSVRARVDGQLLGIHFKEGQTVKAGDLLATIDPRPLQVQLAQAQAVQAQEEAKLASNKVDLDRADSLARAGAGPVQTVDTLRAQVATQAATVQAARAAVESARLQLSFTQVTAPAAGRVGQQLAPSGSMVHTADATGIVAITQMNPIWVSFSVPQDLLPQVLQESRSHPLQVVALSRDRSRRLASGELVFVDSQVATTSGQVQLKARFDNAPGSLWPGELVAAQLLVRTQADATVVPKDAVQQGPDSAYVYLVDAQGAAQPRKVVAGAVVDGVQWIQSGLQAGDAVVTQGQYRLAPGVKVVARAEAGGAAR</sequence>
<dbReference type="Gene3D" id="2.40.30.170">
    <property type="match status" value="1"/>
</dbReference>
<dbReference type="AlphaFoldDB" id="A0A848HDW2"/>
<keyword evidence="4" id="KW-1003">Cell membrane</keyword>
<feature type="domain" description="Multidrug resistance protein MdtA-like beta-barrel" evidence="9">
    <location>
        <begin position="213"/>
        <end position="294"/>
    </location>
</feature>
<dbReference type="SUPFAM" id="SSF111369">
    <property type="entry name" value="HlyD-like secretion proteins"/>
    <property type="match status" value="1"/>
</dbReference>
<reference evidence="11 12" key="1">
    <citation type="submission" date="2020-04" db="EMBL/GenBank/DDBJ databases">
        <title>Ramlibacter sp. G-1-2-2 isolated from soil.</title>
        <authorList>
            <person name="Dahal R.H."/>
        </authorList>
    </citation>
    <scope>NUCLEOTIDE SEQUENCE [LARGE SCALE GENOMIC DNA]</scope>
    <source>
        <strain evidence="11 12">G-1-2-2</strain>
    </source>
</reference>
<comment type="subcellular location">
    <subcellularLocation>
        <location evidence="1">Cell membrane</location>
    </subcellularLocation>
</comment>
<dbReference type="Gene3D" id="1.10.287.470">
    <property type="entry name" value="Helix hairpin bin"/>
    <property type="match status" value="1"/>
</dbReference>
<evidence type="ECO:0000256" key="5">
    <source>
        <dbReference type="ARBA" id="ARBA00022519"/>
    </source>
</evidence>
<evidence type="ECO:0000256" key="6">
    <source>
        <dbReference type="ARBA" id="ARBA00023136"/>
    </source>
</evidence>
<dbReference type="Pfam" id="PF25944">
    <property type="entry name" value="Beta-barrel_RND"/>
    <property type="match status" value="1"/>
</dbReference>
<dbReference type="Pfam" id="PF25876">
    <property type="entry name" value="HH_MFP_RND"/>
    <property type="match status" value="1"/>
</dbReference>
<evidence type="ECO:0000256" key="3">
    <source>
        <dbReference type="ARBA" id="ARBA00022448"/>
    </source>
</evidence>
<feature type="domain" description="Multidrug resistance protein MdtA-like alpha-helical hairpin" evidence="7">
    <location>
        <begin position="106"/>
        <end position="176"/>
    </location>
</feature>
<keyword evidence="3" id="KW-0813">Transport</keyword>